<accession>A0A1L8HBV7</accession>
<dbReference type="OMA" id="THLFRHN"/>
<keyword evidence="9" id="KW-0325">Glycoprotein</keyword>
<dbReference type="OrthoDB" id="5857426at2759"/>
<dbReference type="GO" id="GO:0009897">
    <property type="term" value="C:external side of plasma membrane"/>
    <property type="evidence" value="ECO:0000318"/>
    <property type="project" value="GO_Central"/>
</dbReference>
<evidence type="ECO:0000256" key="10">
    <source>
        <dbReference type="ARBA" id="ARBA00023319"/>
    </source>
</evidence>
<name>A0A1L8HBV7_XENLA</name>
<keyword evidence="12" id="KW-1185">Reference proteome</keyword>
<dbReference type="InterPro" id="IPR013162">
    <property type="entry name" value="CD80_C2-set"/>
</dbReference>
<evidence type="ECO:0000256" key="5">
    <source>
        <dbReference type="ARBA" id="ARBA00022989"/>
    </source>
</evidence>
<organism evidence="12 13">
    <name type="scientific">Xenopus laevis</name>
    <name type="common">African clawed frog</name>
    <dbReference type="NCBI Taxonomy" id="8355"/>
    <lineage>
        <taxon>Eukaryota</taxon>
        <taxon>Metazoa</taxon>
        <taxon>Chordata</taxon>
        <taxon>Craniata</taxon>
        <taxon>Vertebrata</taxon>
        <taxon>Euteleostomi</taxon>
        <taxon>Amphibia</taxon>
        <taxon>Batrachia</taxon>
        <taxon>Anura</taxon>
        <taxon>Pipoidea</taxon>
        <taxon>Pipidae</taxon>
        <taxon>Xenopodinae</taxon>
        <taxon>Xenopus</taxon>
        <taxon>Xenopus</taxon>
    </lineage>
</organism>
<dbReference type="Pfam" id="PF08205">
    <property type="entry name" value="C2-set_2"/>
    <property type="match status" value="1"/>
</dbReference>
<reference evidence="13" key="1">
    <citation type="submission" date="2025-08" db="UniProtKB">
        <authorList>
            <consortium name="RefSeq"/>
        </authorList>
    </citation>
    <scope>IDENTIFICATION</scope>
    <source>
        <strain evidence="13">J_2021</strain>
        <tissue evidence="13">Erythrocytes</tissue>
    </source>
</reference>
<dbReference type="AlphaFoldDB" id="A0A1L8HBV7"/>
<dbReference type="InterPro" id="IPR013106">
    <property type="entry name" value="Ig_V-set"/>
</dbReference>
<dbReference type="RefSeq" id="XP_041437310.1">
    <property type="nucleotide sequence ID" value="XM_041581376.1"/>
</dbReference>
<dbReference type="GO" id="GO:0006955">
    <property type="term" value="P:immune response"/>
    <property type="evidence" value="ECO:0000318"/>
    <property type="project" value="GO_Central"/>
</dbReference>
<dbReference type="Pfam" id="PF07686">
    <property type="entry name" value="V-set"/>
    <property type="match status" value="1"/>
</dbReference>
<proteinExistence type="predicted"/>
<sequence length="308" mass="34905">MKGKSFGVSRREWETEIRTDEQWGDSQFGRWAPSSCGPGTLWGMELSQGPVLLNGLFVLCTVLSAGMSDQLSISAQVGSSVILPCDVSPPSDLQWKTLRLFVQRQSHGEREAVVFSFSENEEQRGYQSPRYRNRTHLFRHNVSLSLSHIDPWDEGQYVCHVFLKVNGGHQAPLTTKLSLSVWAGFSKPLILRREQEAVCISVGGYPKGRLSWTFSPHVHTEWANTSGEENPETRLYNVSAQIPLNTSTSGRMTCCVHYAEWQFCSDPMDVPPNREHPFHHNRALLWMDTPWTWYLTLSLGLAASHWLS</sequence>
<dbReference type="Proteomes" id="UP000186698">
    <property type="component" value="Chromosome 2L"/>
</dbReference>
<dbReference type="InterPro" id="IPR051713">
    <property type="entry name" value="T-cell_Activation_Regulation"/>
</dbReference>
<evidence type="ECO:0000256" key="6">
    <source>
        <dbReference type="ARBA" id="ARBA00023136"/>
    </source>
</evidence>
<dbReference type="PANTHER" id="PTHR25466">
    <property type="entry name" value="T-LYMPHOCYTE ACTIVATION ANTIGEN"/>
    <property type="match status" value="1"/>
</dbReference>
<dbReference type="KEGG" id="xla:108707787"/>
<dbReference type="CTD" id="108707787"/>
<evidence type="ECO:0000313" key="12">
    <source>
        <dbReference type="Proteomes" id="UP000186698"/>
    </source>
</evidence>
<evidence type="ECO:0000256" key="3">
    <source>
        <dbReference type="ARBA" id="ARBA00022692"/>
    </source>
</evidence>
<evidence type="ECO:0000256" key="7">
    <source>
        <dbReference type="ARBA" id="ARBA00023157"/>
    </source>
</evidence>
<dbReference type="SUPFAM" id="SSF48726">
    <property type="entry name" value="Immunoglobulin"/>
    <property type="match status" value="1"/>
</dbReference>
<keyword evidence="10" id="KW-0393">Immunoglobulin domain</keyword>
<dbReference type="Gene3D" id="2.60.40.10">
    <property type="entry name" value="Immunoglobulins"/>
    <property type="match status" value="2"/>
</dbReference>
<evidence type="ECO:0000313" key="13">
    <source>
        <dbReference type="RefSeq" id="XP_041437310.1"/>
    </source>
</evidence>
<protein>
    <submittedName>
        <fullName evidence="13">T-lymphocyte activation antigen CD80</fullName>
    </submittedName>
</protein>
<evidence type="ECO:0000256" key="8">
    <source>
        <dbReference type="ARBA" id="ARBA00023170"/>
    </source>
</evidence>
<dbReference type="InterPro" id="IPR013783">
    <property type="entry name" value="Ig-like_fold"/>
</dbReference>
<dbReference type="PANTHER" id="PTHR25466:SF16">
    <property type="entry name" value="CD80 MOLECULE"/>
    <property type="match status" value="1"/>
</dbReference>
<evidence type="ECO:0000256" key="4">
    <source>
        <dbReference type="ARBA" id="ARBA00022729"/>
    </source>
</evidence>
<evidence type="ECO:0000259" key="11">
    <source>
        <dbReference type="SMART" id="SM00409"/>
    </source>
</evidence>
<dbReference type="InterPro" id="IPR003599">
    <property type="entry name" value="Ig_sub"/>
</dbReference>
<gene>
    <name evidence="13" type="primary">LOC108707787</name>
</gene>
<keyword evidence="3" id="KW-0812">Transmembrane</keyword>
<dbReference type="PaxDb" id="8355-A0A1L8HBV7"/>
<dbReference type="GO" id="GO:0071222">
    <property type="term" value="P:cellular response to lipopolysaccharide"/>
    <property type="evidence" value="ECO:0000318"/>
    <property type="project" value="GO_Central"/>
</dbReference>
<dbReference type="SMART" id="SM00409">
    <property type="entry name" value="IG"/>
    <property type="match status" value="1"/>
</dbReference>
<evidence type="ECO:0000256" key="1">
    <source>
        <dbReference type="ARBA" id="ARBA00004251"/>
    </source>
</evidence>
<dbReference type="GO" id="GO:0042130">
    <property type="term" value="P:negative regulation of T cell proliferation"/>
    <property type="evidence" value="ECO:0000318"/>
    <property type="project" value="GO_Central"/>
</dbReference>
<keyword evidence="5" id="KW-1133">Transmembrane helix</keyword>
<keyword evidence="2" id="KW-1003">Cell membrane</keyword>
<keyword evidence="6" id="KW-0472">Membrane</keyword>
<dbReference type="InterPro" id="IPR036179">
    <property type="entry name" value="Ig-like_dom_sf"/>
</dbReference>
<evidence type="ECO:0000256" key="9">
    <source>
        <dbReference type="ARBA" id="ARBA00023180"/>
    </source>
</evidence>
<dbReference type="GO" id="GO:0031295">
    <property type="term" value="P:T cell costimulation"/>
    <property type="evidence" value="ECO:0000318"/>
    <property type="project" value="GO_Central"/>
</dbReference>
<feature type="domain" description="Immunoglobulin" evidence="11">
    <location>
        <begin position="70"/>
        <end position="178"/>
    </location>
</feature>
<comment type="subcellular location">
    <subcellularLocation>
        <location evidence="1">Cell membrane</location>
        <topology evidence="1">Single-pass type I membrane protein</topology>
    </subcellularLocation>
</comment>
<keyword evidence="4" id="KW-0732">Signal</keyword>
<evidence type="ECO:0000256" key="2">
    <source>
        <dbReference type="ARBA" id="ARBA00022475"/>
    </source>
</evidence>
<dbReference type="GO" id="GO:0042102">
    <property type="term" value="P:positive regulation of T cell proliferation"/>
    <property type="evidence" value="ECO:0000318"/>
    <property type="project" value="GO_Central"/>
</dbReference>
<keyword evidence="7" id="KW-1015">Disulfide bond</keyword>
<dbReference type="STRING" id="8355.A0A1L8HBV7"/>
<dbReference type="GO" id="GO:0007166">
    <property type="term" value="P:cell surface receptor signaling pathway"/>
    <property type="evidence" value="ECO:0000318"/>
    <property type="project" value="GO_Central"/>
</dbReference>
<keyword evidence="8" id="KW-0675">Receptor</keyword>
<dbReference type="GeneID" id="108707787"/>